<dbReference type="Proteomes" id="UP000254326">
    <property type="component" value="Unassembled WGS sequence"/>
</dbReference>
<gene>
    <name evidence="1" type="ORF">DN730_08195</name>
</gene>
<comment type="caution">
    <text evidence="1">The sequence shown here is derived from an EMBL/GenBank/DDBJ whole genome shotgun (WGS) entry which is preliminary data.</text>
</comment>
<dbReference type="OrthoDB" id="6102356at2"/>
<reference evidence="1 2" key="1">
    <citation type="submission" date="2018-06" db="EMBL/GenBank/DDBJ databases">
        <title>Marinomonas sp. YLB-05 draft genome sequence.</title>
        <authorList>
            <person name="Yu L."/>
            <person name="Tang X."/>
        </authorList>
    </citation>
    <scope>NUCLEOTIDE SEQUENCE [LARGE SCALE GENOMIC DNA]</scope>
    <source>
        <strain evidence="1 2">YLB-05</strain>
    </source>
</reference>
<sequence length="269" mass="30324">MIFIDTVNRLNQLPEREDPRFQRRRTLSSSQDSLTLSEAAAYVQQITLSQELASELVPIDSILANVLEVILQQLEPQQITVHALSQLAGAANDWELVLQTPPAEKPNNDSPDYGDDLKPQRHKHNEKHFECTLHGSDNSQKKVTLHFNIQHLQSDYLTSFKNLPPIQHLSTPYQAEQLEDLPARWSFEIDQDGESTPLEALYSYAPPAKYTISATGLQIWLQRAKDSLPILIGDTQCGYIYIGNYGAYEAHKESAEDTIQHSSDIDTSA</sequence>
<accession>A0A370U9C8</accession>
<evidence type="ECO:0000313" key="1">
    <source>
        <dbReference type="EMBL" id="RDL44375.1"/>
    </source>
</evidence>
<evidence type="ECO:0000313" key="2">
    <source>
        <dbReference type="Proteomes" id="UP000254326"/>
    </source>
</evidence>
<keyword evidence="2" id="KW-1185">Reference proteome</keyword>
<protein>
    <submittedName>
        <fullName evidence="1">Uncharacterized protein</fullName>
    </submittedName>
</protein>
<dbReference type="RefSeq" id="WP_115467638.1">
    <property type="nucleotide sequence ID" value="NZ_QKRA01000003.1"/>
</dbReference>
<dbReference type="AlphaFoldDB" id="A0A370U9C8"/>
<name>A0A370U9C8_9GAMM</name>
<proteinExistence type="predicted"/>
<dbReference type="EMBL" id="QKRA01000003">
    <property type="protein sequence ID" value="RDL44375.1"/>
    <property type="molecule type" value="Genomic_DNA"/>
</dbReference>
<organism evidence="1 2">
    <name type="scientific">Marinomonas piezotolerans</name>
    <dbReference type="NCBI Taxonomy" id="2213058"/>
    <lineage>
        <taxon>Bacteria</taxon>
        <taxon>Pseudomonadati</taxon>
        <taxon>Pseudomonadota</taxon>
        <taxon>Gammaproteobacteria</taxon>
        <taxon>Oceanospirillales</taxon>
        <taxon>Oceanospirillaceae</taxon>
        <taxon>Marinomonas</taxon>
    </lineage>
</organism>